<feature type="signal peptide" evidence="2">
    <location>
        <begin position="1"/>
        <end position="18"/>
    </location>
</feature>
<evidence type="ECO:0000256" key="1">
    <source>
        <dbReference type="SAM" id="MobiDB-lite"/>
    </source>
</evidence>
<keyword evidence="2" id="KW-0732">Signal</keyword>
<dbReference type="AlphaFoldDB" id="A0A0G4HTB7"/>
<dbReference type="Gene3D" id="1.25.40.10">
    <property type="entry name" value="Tetratricopeptide repeat domain"/>
    <property type="match status" value="1"/>
</dbReference>
<feature type="chain" id="PRO_5005192182" evidence="2">
    <location>
        <begin position="19"/>
        <end position="317"/>
    </location>
</feature>
<evidence type="ECO:0000256" key="2">
    <source>
        <dbReference type="SAM" id="SignalP"/>
    </source>
</evidence>
<protein>
    <submittedName>
        <fullName evidence="3">Uncharacterized protein</fullName>
    </submittedName>
</protein>
<accession>A0A0G4HTB7</accession>
<sequence>MCGISRLTLIAVSFPCLAECFIGRFVRSSQSQRSSDRFGRMILRAMSEYESMQECAKIMSSSFSGKNEEALSIWDSLIADGAPLHQIGLDGAMQAAEQTGDWQKALNILESVEGNWDVFPGQLAYEAALKSLRQAGERSKIEELIQKMKTNKIAWRGLEEEYLKGPEGDESSSEPLGQAERGDKGQQGEIDPNDPEPWKTYNPVEDSEWNAVTDEWAFTKKTRPPDSLFQDPMDPSKSLEFEWDELSDDPMAVKLSESEKIDQEKFENAWKYTQEGKLWCFKDEQGRPQRVAELPAFAMEEEENDPLMNTVETVDDE</sequence>
<proteinExistence type="predicted"/>
<name>A0A0G4HTB7_9ALVE</name>
<organism evidence="3">
    <name type="scientific">Chromera velia CCMP2878</name>
    <dbReference type="NCBI Taxonomy" id="1169474"/>
    <lineage>
        <taxon>Eukaryota</taxon>
        <taxon>Sar</taxon>
        <taxon>Alveolata</taxon>
        <taxon>Colpodellida</taxon>
        <taxon>Chromeraceae</taxon>
        <taxon>Chromera</taxon>
    </lineage>
</organism>
<gene>
    <name evidence="3" type="ORF">Cvel_8415</name>
</gene>
<reference evidence="3" key="1">
    <citation type="submission" date="2014-11" db="EMBL/GenBank/DDBJ databases">
        <authorList>
            <person name="Otto D Thomas"/>
            <person name="Naeem Raeece"/>
        </authorList>
    </citation>
    <scope>NUCLEOTIDE SEQUENCE</scope>
</reference>
<dbReference type="VEuPathDB" id="CryptoDB:Cvel_8415"/>
<dbReference type="InterPro" id="IPR011990">
    <property type="entry name" value="TPR-like_helical_dom_sf"/>
</dbReference>
<feature type="region of interest" description="Disordered" evidence="1">
    <location>
        <begin position="164"/>
        <end position="204"/>
    </location>
</feature>
<evidence type="ECO:0000313" key="3">
    <source>
        <dbReference type="EMBL" id="CEM47590.1"/>
    </source>
</evidence>
<dbReference type="EMBL" id="CDMZ01003787">
    <property type="protein sequence ID" value="CEM47590.1"/>
    <property type="molecule type" value="Genomic_DNA"/>
</dbReference>